<dbReference type="EMBL" id="JAQQDB010000026">
    <property type="protein sequence ID" value="MFM0520702.1"/>
    <property type="molecule type" value="Genomic_DNA"/>
</dbReference>
<sequence>MRFFFTVFLFWRAFGRAFHFQELVMSIANTDALRRGVAADGAIDIKSVARLDTDGKTVDQVFQDLCRFMRGTELEPEWLCHANLQDDANEAMYGARHSRPRPEPSSYERISVSVCIGNSEGWLIHVDFISRPQLSDSLDRTYAIMPLLRAKVFSTDHAWSLARLIARLIDAA</sequence>
<gene>
    <name evidence="1" type="ORF">PQR08_25050</name>
</gene>
<dbReference type="Proteomes" id="UP001629462">
    <property type="component" value="Unassembled WGS sequence"/>
</dbReference>
<name>A0ABW9CSV6_9BURK</name>
<reference evidence="1 2" key="1">
    <citation type="journal article" date="2024" name="Chem. Sci.">
        <title>Discovery of megapolipeptins by genome mining of a Burkholderiales bacteria collection.</title>
        <authorList>
            <person name="Paulo B.S."/>
            <person name="Recchia M.J.J."/>
            <person name="Lee S."/>
            <person name="Fergusson C.H."/>
            <person name="Romanowski S.B."/>
            <person name="Hernandez A."/>
            <person name="Krull N."/>
            <person name="Liu D.Y."/>
            <person name="Cavanagh H."/>
            <person name="Bos A."/>
            <person name="Gray C.A."/>
            <person name="Murphy B.T."/>
            <person name="Linington R.G."/>
            <person name="Eustaquio A.S."/>
        </authorList>
    </citation>
    <scope>NUCLEOTIDE SEQUENCE [LARGE SCALE GENOMIC DNA]</scope>
    <source>
        <strain evidence="1 2">RL17-374-BIF-D</strain>
    </source>
</reference>
<accession>A0ABW9CSV6</accession>
<evidence type="ECO:0000313" key="1">
    <source>
        <dbReference type="EMBL" id="MFM0520702.1"/>
    </source>
</evidence>
<keyword evidence="2" id="KW-1185">Reference proteome</keyword>
<protein>
    <submittedName>
        <fullName evidence="1">Uncharacterized protein</fullName>
    </submittedName>
</protein>
<proteinExistence type="predicted"/>
<dbReference type="RefSeq" id="WP_408162672.1">
    <property type="nucleotide sequence ID" value="NZ_JAQQDB010000026.1"/>
</dbReference>
<organism evidence="1 2">
    <name type="scientific">Caballeronia jiangsuensis</name>
    <dbReference type="NCBI Taxonomy" id="1458357"/>
    <lineage>
        <taxon>Bacteria</taxon>
        <taxon>Pseudomonadati</taxon>
        <taxon>Pseudomonadota</taxon>
        <taxon>Betaproteobacteria</taxon>
        <taxon>Burkholderiales</taxon>
        <taxon>Burkholderiaceae</taxon>
        <taxon>Caballeronia</taxon>
    </lineage>
</organism>
<evidence type="ECO:0000313" key="2">
    <source>
        <dbReference type="Proteomes" id="UP001629462"/>
    </source>
</evidence>
<comment type="caution">
    <text evidence="1">The sequence shown here is derived from an EMBL/GenBank/DDBJ whole genome shotgun (WGS) entry which is preliminary data.</text>
</comment>